<dbReference type="OrthoDB" id="5565437at2"/>
<dbReference type="InterPro" id="IPR036291">
    <property type="entry name" value="NAD(P)-bd_dom_sf"/>
</dbReference>
<proteinExistence type="predicted"/>
<organism evidence="1 2">
    <name type="scientific">Arenimonas caeni</name>
    <dbReference type="NCBI Taxonomy" id="2058085"/>
    <lineage>
        <taxon>Bacteria</taxon>
        <taxon>Pseudomonadati</taxon>
        <taxon>Pseudomonadota</taxon>
        <taxon>Gammaproteobacteria</taxon>
        <taxon>Lysobacterales</taxon>
        <taxon>Lysobacteraceae</taxon>
        <taxon>Arenimonas</taxon>
    </lineage>
</organism>
<name>A0A2P6M8W4_9GAMM</name>
<dbReference type="SUPFAM" id="SSF51735">
    <property type="entry name" value="NAD(P)-binding Rossmann-fold domains"/>
    <property type="match status" value="1"/>
</dbReference>
<evidence type="ECO:0000313" key="2">
    <source>
        <dbReference type="Proteomes" id="UP000241736"/>
    </source>
</evidence>
<dbReference type="EMBL" id="PVLF01000010">
    <property type="protein sequence ID" value="PRH82439.1"/>
    <property type="molecule type" value="Genomic_DNA"/>
</dbReference>
<protein>
    <submittedName>
        <fullName evidence="1">Nucleoside-diphosphate sugar epimerase</fullName>
    </submittedName>
</protein>
<evidence type="ECO:0000313" key="1">
    <source>
        <dbReference type="EMBL" id="PRH82439.1"/>
    </source>
</evidence>
<dbReference type="AlphaFoldDB" id="A0A2P6M8W4"/>
<reference evidence="1 2" key="1">
    <citation type="submission" date="2018-03" db="EMBL/GenBank/DDBJ databases">
        <title>Arenimonas caeni sp. nov., isolated from activated sludge.</title>
        <authorList>
            <person name="Liu H."/>
        </authorList>
    </citation>
    <scope>NUCLEOTIDE SEQUENCE [LARGE SCALE GENOMIC DNA]</scope>
    <source>
        <strain evidence="2">z29</strain>
    </source>
</reference>
<sequence>MQWLVFGLTGMVGEGLRAQLYPGDPPLLAVSRQPPADEERVRWHSGALPAPGPLPAADAIASLGPLDAFAQWFEASGAAPARVVALGSTSVHGKAGSPDPAERELVRTLEAAERRLAAACAARGCALTLLRPTLVWGRGRDRNLARWVGLGRRLRWLPLPRTARGLRQPIHADDVAAAVLAALRAPVPVPGLFDLPGGEALAYDEMVARCLRAGAPGARLLRVPAPLFRAGLALLGRRGPGPGVLARLDQDLAYDRGPVQAALGLPARPFSPAPADFPDR</sequence>
<dbReference type="Gene3D" id="3.40.50.720">
    <property type="entry name" value="NAD(P)-binding Rossmann-like Domain"/>
    <property type="match status" value="1"/>
</dbReference>
<accession>A0A2P6M8W4</accession>
<comment type="caution">
    <text evidence="1">The sequence shown here is derived from an EMBL/GenBank/DDBJ whole genome shotgun (WGS) entry which is preliminary data.</text>
</comment>
<dbReference type="Proteomes" id="UP000241736">
    <property type="component" value="Unassembled WGS sequence"/>
</dbReference>
<gene>
    <name evidence="1" type="ORF">C6N40_07945</name>
</gene>
<keyword evidence="2" id="KW-1185">Reference proteome</keyword>